<dbReference type="OrthoDB" id="342024at2759"/>
<dbReference type="InterPro" id="IPR000795">
    <property type="entry name" value="T_Tr_GTP-bd_dom"/>
</dbReference>
<evidence type="ECO:0000313" key="5">
    <source>
        <dbReference type="EMBL" id="GCB75389.1"/>
    </source>
</evidence>
<gene>
    <name evidence="5" type="ORF">scyTo_0015315</name>
</gene>
<dbReference type="Proteomes" id="UP000288216">
    <property type="component" value="Unassembled WGS sequence"/>
</dbReference>
<evidence type="ECO:0000313" key="6">
    <source>
        <dbReference type="Proteomes" id="UP000288216"/>
    </source>
</evidence>
<feature type="compositionally biased region" description="Gly residues" evidence="3">
    <location>
        <begin position="107"/>
        <end position="116"/>
    </location>
</feature>
<feature type="compositionally biased region" description="Acidic residues" evidence="3">
    <location>
        <begin position="86"/>
        <end position="95"/>
    </location>
</feature>
<dbReference type="GO" id="GO:0003924">
    <property type="term" value="F:GTPase activity"/>
    <property type="evidence" value="ECO:0007669"/>
    <property type="project" value="InterPro"/>
</dbReference>
<feature type="region of interest" description="Disordered" evidence="3">
    <location>
        <begin position="51"/>
        <end position="135"/>
    </location>
</feature>
<organism evidence="5 6">
    <name type="scientific">Scyliorhinus torazame</name>
    <name type="common">Cloudy catshark</name>
    <name type="synonym">Catulus torazame</name>
    <dbReference type="NCBI Taxonomy" id="75743"/>
    <lineage>
        <taxon>Eukaryota</taxon>
        <taxon>Metazoa</taxon>
        <taxon>Chordata</taxon>
        <taxon>Craniata</taxon>
        <taxon>Vertebrata</taxon>
        <taxon>Chondrichthyes</taxon>
        <taxon>Elasmobranchii</taxon>
        <taxon>Galeomorphii</taxon>
        <taxon>Galeoidea</taxon>
        <taxon>Carcharhiniformes</taxon>
        <taxon>Scyliorhinidae</taxon>
        <taxon>Scyliorhinus</taxon>
    </lineage>
</organism>
<name>A0A401PQJ0_SCYTO</name>
<dbReference type="InterPro" id="IPR009818">
    <property type="entry name" value="PAM2_motif"/>
</dbReference>
<dbReference type="STRING" id="75743.A0A401PQJ0"/>
<dbReference type="Pfam" id="PF00009">
    <property type="entry name" value="GTP_EFTU"/>
    <property type="match status" value="1"/>
</dbReference>
<sequence length="195" mass="20753">MDSKDVADYAPDSWELAADTEAEAQMNNSFSKLNVNAKPFVPNVHAAEFVPSSLRSSDEPGETPEGPDATDANMEVSEPAAPVENGDTEAGSEESWEQKAEPSEAEPGGGPAGDGGPPLAAPVGMEEEEDVSTPKVAVVEPGAPRKEHVNVVFIGHVDAGKSTIGGQIMYLTGMVDKRTLEKYEREAKEKNRETW</sequence>
<evidence type="ECO:0000259" key="4">
    <source>
        <dbReference type="Pfam" id="PF00009"/>
    </source>
</evidence>
<dbReference type="PANTHER" id="PTHR23115">
    <property type="entry name" value="TRANSLATION FACTOR"/>
    <property type="match status" value="1"/>
</dbReference>
<dbReference type="InterPro" id="IPR050100">
    <property type="entry name" value="TRAFAC_GTPase_members"/>
</dbReference>
<evidence type="ECO:0000256" key="3">
    <source>
        <dbReference type="SAM" id="MobiDB-lite"/>
    </source>
</evidence>
<dbReference type="Gene3D" id="3.40.50.300">
    <property type="entry name" value="P-loop containing nucleotide triphosphate hydrolases"/>
    <property type="match status" value="1"/>
</dbReference>
<dbReference type="EMBL" id="BFAA01008632">
    <property type="protein sequence ID" value="GCB75389.1"/>
    <property type="molecule type" value="Genomic_DNA"/>
</dbReference>
<feature type="domain" description="Tr-type G" evidence="4">
    <location>
        <begin position="146"/>
        <end position="185"/>
    </location>
</feature>
<evidence type="ECO:0000256" key="1">
    <source>
        <dbReference type="ARBA" id="ARBA00022741"/>
    </source>
</evidence>
<dbReference type="OMA" id="NMEVSEP"/>
<comment type="caution">
    <text evidence="5">The sequence shown here is derived from an EMBL/GenBank/DDBJ whole genome shotgun (WGS) entry which is preliminary data.</text>
</comment>
<keyword evidence="6" id="KW-1185">Reference proteome</keyword>
<evidence type="ECO:0000256" key="2">
    <source>
        <dbReference type="ARBA" id="ARBA00023134"/>
    </source>
</evidence>
<keyword evidence="1" id="KW-0547">Nucleotide-binding</keyword>
<dbReference type="InterPro" id="IPR027417">
    <property type="entry name" value="P-loop_NTPase"/>
</dbReference>
<dbReference type="AlphaFoldDB" id="A0A401PQJ0"/>
<reference evidence="5 6" key="1">
    <citation type="journal article" date="2018" name="Nat. Ecol. Evol.">
        <title>Shark genomes provide insights into elasmobranch evolution and the origin of vertebrates.</title>
        <authorList>
            <person name="Hara Y"/>
            <person name="Yamaguchi K"/>
            <person name="Onimaru K"/>
            <person name="Kadota M"/>
            <person name="Koyanagi M"/>
            <person name="Keeley SD"/>
            <person name="Tatsumi K"/>
            <person name="Tanaka K"/>
            <person name="Motone F"/>
            <person name="Kageyama Y"/>
            <person name="Nozu R"/>
            <person name="Adachi N"/>
            <person name="Nishimura O"/>
            <person name="Nakagawa R"/>
            <person name="Tanegashima C"/>
            <person name="Kiyatake I"/>
            <person name="Matsumoto R"/>
            <person name="Murakumo K"/>
            <person name="Nishida K"/>
            <person name="Terakita A"/>
            <person name="Kuratani S"/>
            <person name="Sato K"/>
            <person name="Hyodo S Kuraku.S."/>
        </authorList>
    </citation>
    <scope>NUCLEOTIDE SEQUENCE [LARGE SCALE GENOMIC DNA]</scope>
</reference>
<protein>
    <recommendedName>
        <fullName evidence="4">Tr-type G domain-containing protein</fullName>
    </recommendedName>
</protein>
<dbReference type="Pfam" id="PF07145">
    <property type="entry name" value="PAM2"/>
    <property type="match status" value="1"/>
</dbReference>
<accession>A0A401PQJ0</accession>
<keyword evidence="2" id="KW-0342">GTP-binding</keyword>
<dbReference type="SUPFAM" id="SSF52540">
    <property type="entry name" value="P-loop containing nucleoside triphosphate hydrolases"/>
    <property type="match status" value="1"/>
</dbReference>
<dbReference type="GO" id="GO:0005525">
    <property type="term" value="F:GTP binding"/>
    <property type="evidence" value="ECO:0007669"/>
    <property type="project" value="UniProtKB-KW"/>
</dbReference>
<proteinExistence type="predicted"/>